<dbReference type="GO" id="GO:0003723">
    <property type="term" value="F:RNA binding"/>
    <property type="evidence" value="ECO:0007669"/>
    <property type="project" value="UniProtKB-KW"/>
</dbReference>
<comment type="similarity">
    <text evidence="6">Belongs to the beta-catenin family.</text>
</comment>
<proteinExistence type="inferred from homology"/>
<evidence type="ECO:0000256" key="7">
    <source>
        <dbReference type="ARBA" id="ARBA00022475"/>
    </source>
</evidence>
<keyword evidence="21" id="KW-1185">Reference proteome</keyword>
<evidence type="ECO:0000256" key="8">
    <source>
        <dbReference type="ARBA" id="ARBA00022490"/>
    </source>
</evidence>
<dbReference type="Proteomes" id="UP000694424">
    <property type="component" value="Unplaced"/>
</dbReference>
<evidence type="ECO:0000256" key="9">
    <source>
        <dbReference type="ARBA" id="ARBA00022553"/>
    </source>
</evidence>
<sequence>MLHSPLKTALAYECFQDQASSTLALPSDHKLKTKGTGKQRVQEQVMMTVKRQKQKSSVSSSMGHSNRGSMYDGLADGYGYGTSRGSYYAKTQTGNSSWGYPLYNGTLKRDAENRRYSSYSQMEGWGSKHYSKAAVCSPTRAGSDYCFVQNIKSSRSEPDLCCEPPRGTLKKSQVGSRAEHKATLNRQSIYSSCSTQQGTTRTSKKMPARAFSCPSSNKADVVYAQPMMSSKQDVVYGQAQSGSKICGDEIDGGAMTIQKAIQLLCSSDDKYQAMGAYYLQHTCFQDESAKQEVYRLGGIAKLVELLRSTNQNVQRAAAGALRNLVFRNPTNKIETRRQNGIRECVSLLRRTGNTEIQKQLTGLLWNLSSTDELKEELIQEALPVLTDCVIIPFSGWSDGSCNRTREIIDPEVFFNATGCLSSFVGDLRPDLLFLLPPSSTWINLSSADMGRQTMRNYPGLIDSVMTYAQNCVASNRPDDKSVENCICILHNLSYRLDAEVPNKYTQLNHMARSVYMDKTLTGCFNSRSGKMENDEYGIPLPEEDYKPKGPSWLYHSDAIRTYLSLMEHSKKDATLEACAGALQNLTASRGLMSSAMSQLIGLKEKGLPRIARLLQSNSSEVVRSGASLLSNMSRHPILHKTMAHQVLPDVSRLLSFQSGNTNSFGEIMTSACYTLRNLIMSNPHLGKSYLTSNMLNNVVSLCRNGSCPKAAEAARLLLTDLWSNRELQSALKQQGFDKNMMGSLAGTTFRTLSSRF</sequence>
<evidence type="ECO:0000256" key="10">
    <source>
        <dbReference type="ARBA" id="ARBA00022737"/>
    </source>
</evidence>
<reference evidence="20" key="2">
    <citation type="submission" date="2025-09" db="UniProtKB">
        <authorList>
            <consortium name="Ensembl"/>
        </authorList>
    </citation>
    <scope>IDENTIFICATION</scope>
</reference>
<evidence type="ECO:0000256" key="17">
    <source>
        <dbReference type="ARBA" id="ARBA00069717"/>
    </source>
</evidence>
<evidence type="ECO:0000256" key="12">
    <source>
        <dbReference type="ARBA" id="ARBA00022889"/>
    </source>
</evidence>
<keyword evidence="16" id="KW-0539">Nucleus</keyword>
<dbReference type="SMART" id="SM00185">
    <property type="entry name" value="ARM"/>
    <property type="match status" value="6"/>
</dbReference>
<name>A0A8B9PYU6_APTOW</name>
<evidence type="ECO:0000256" key="5">
    <source>
        <dbReference type="ARBA" id="ARBA00004568"/>
    </source>
</evidence>
<dbReference type="GO" id="GO:0003677">
    <property type="term" value="F:DNA binding"/>
    <property type="evidence" value="ECO:0007669"/>
    <property type="project" value="UniProtKB-KW"/>
</dbReference>
<evidence type="ECO:0000256" key="6">
    <source>
        <dbReference type="ARBA" id="ARBA00005462"/>
    </source>
</evidence>
<dbReference type="Gene3D" id="1.25.10.10">
    <property type="entry name" value="Leucine-rich Repeat Variant"/>
    <property type="match status" value="1"/>
</dbReference>
<evidence type="ECO:0000256" key="18">
    <source>
        <dbReference type="PROSITE-ProRule" id="PRU00259"/>
    </source>
</evidence>
<keyword evidence="7" id="KW-1003">Cell membrane</keyword>
<comment type="subcellular location">
    <subcellularLocation>
        <location evidence="5">Cell junction</location>
        <location evidence="5">Desmosome</location>
    </subcellularLocation>
    <subcellularLocation>
        <location evidence="3">Cell membrane</location>
    </subcellularLocation>
    <subcellularLocation>
        <location evidence="2">Cytoplasm</location>
        <location evidence="2">Stress granule</location>
    </subcellularLocation>
    <subcellularLocation>
        <location evidence="4">Cytoplasm</location>
        <location evidence="4">Perinuclear region</location>
    </subcellularLocation>
    <subcellularLocation>
        <location evidence="1">Nucleus</location>
    </subcellularLocation>
</comment>
<feature type="repeat" description="ARM" evidence="18">
    <location>
        <begin position="297"/>
        <end position="332"/>
    </location>
</feature>
<keyword evidence="12" id="KW-0130">Cell adhesion</keyword>
<dbReference type="InterPro" id="IPR016024">
    <property type="entry name" value="ARM-type_fold"/>
</dbReference>
<evidence type="ECO:0000256" key="11">
    <source>
        <dbReference type="ARBA" id="ARBA00022884"/>
    </source>
</evidence>
<dbReference type="PANTHER" id="PTHR10372:SF3">
    <property type="entry name" value="PLAKOPHILIN-1"/>
    <property type="match status" value="1"/>
</dbReference>
<keyword evidence="11" id="KW-0694">RNA-binding</keyword>
<dbReference type="InterPro" id="IPR028435">
    <property type="entry name" value="Plakophilin/d_Catenin"/>
</dbReference>
<dbReference type="FunFam" id="1.25.10.10:FF:000135">
    <property type="entry name" value="Plakophilin 1"/>
    <property type="match status" value="1"/>
</dbReference>
<keyword evidence="9" id="KW-0597">Phosphoprotein</keyword>
<dbReference type="GO" id="GO:0048471">
    <property type="term" value="C:perinuclear region of cytoplasm"/>
    <property type="evidence" value="ECO:0007669"/>
    <property type="project" value="UniProtKB-SubCell"/>
</dbReference>
<evidence type="ECO:0000256" key="2">
    <source>
        <dbReference type="ARBA" id="ARBA00004210"/>
    </source>
</evidence>
<evidence type="ECO:0000313" key="20">
    <source>
        <dbReference type="Ensembl" id="ENSAOWP00000016778.1"/>
    </source>
</evidence>
<evidence type="ECO:0000256" key="3">
    <source>
        <dbReference type="ARBA" id="ARBA00004236"/>
    </source>
</evidence>
<dbReference type="GO" id="GO:0005912">
    <property type="term" value="C:adherens junction"/>
    <property type="evidence" value="ECO:0007669"/>
    <property type="project" value="TreeGrafter"/>
</dbReference>
<feature type="repeat" description="ARM" evidence="18">
    <location>
        <begin position="605"/>
        <end position="633"/>
    </location>
</feature>
<dbReference type="InterPro" id="IPR000225">
    <property type="entry name" value="Armadillo"/>
</dbReference>
<organism evidence="20 21">
    <name type="scientific">Apteryx owenii</name>
    <name type="common">Little spotted kiwi</name>
    <dbReference type="NCBI Taxonomy" id="8824"/>
    <lineage>
        <taxon>Eukaryota</taxon>
        <taxon>Metazoa</taxon>
        <taxon>Chordata</taxon>
        <taxon>Craniata</taxon>
        <taxon>Vertebrata</taxon>
        <taxon>Euteleostomi</taxon>
        <taxon>Archelosauria</taxon>
        <taxon>Archosauria</taxon>
        <taxon>Dinosauria</taxon>
        <taxon>Saurischia</taxon>
        <taxon>Theropoda</taxon>
        <taxon>Coelurosauria</taxon>
        <taxon>Aves</taxon>
        <taxon>Palaeognathae</taxon>
        <taxon>Apterygiformes</taxon>
        <taxon>Apterygidae</taxon>
        <taxon>Apteryx</taxon>
    </lineage>
</organism>
<dbReference type="GO" id="GO:0022407">
    <property type="term" value="P:regulation of cell-cell adhesion"/>
    <property type="evidence" value="ECO:0007669"/>
    <property type="project" value="UniProtKB-ARBA"/>
</dbReference>
<evidence type="ECO:0000313" key="21">
    <source>
        <dbReference type="Proteomes" id="UP000694424"/>
    </source>
</evidence>
<dbReference type="GO" id="GO:0030057">
    <property type="term" value="C:desmosome"/>
    <property type="evidence" value="ECO:0007669"/>
    <property type="project" value="UniProtKB-SubCell"/>
</dbReference>
<evidence type="ECO:0000256" key="15">
    <source>
        <dbReference type="ARBA" id="ARBA00023136"/>
    </source>
</evidence>
<dbReference type="AlphaFoldDB" id="A0A8B9PYU6"/>
<feature type="repeat" description="ARM" evidence="18">
    <location>
        <begin position="339"/>
        <end position="382"/>
    </location>
</feature>
<dbReference type="GO" id="GO:0098609">
    <property type="term" value="P:cell-cell adhesion"/>
    <property type="evidence" value="ECO:0007669"/>
    <property type="project" value="InterPro"/>
</dbReference>
<keyword evidence="14" id="KW-0238">DNA-binding</keyword>
<dbReference type="SUPFAM" id="SSF48371">
    <property type="entry name" value="ARM repeat"/>
    <property type="match status" value="1"/>
</dbReference>
<dbReference type="GO" id="GO:0001533">
    <property type="term" value="C:cornified envelope"/>
    <property type="evidence" value="ECO:0007669"/>
    <property type="project" value="UniProtKB-ARBA"/>
</dbReference>
<dbReference type="Ensembl" id="ENSAOWT00000019059.1">
    <property type="protein sequence ID" value="ENSAOWP00000016778.1"/>
    <property type="gene ID" value="ENSAOWG00000011460.1"/>
</dbReference>
<keyword evidence="15" id="KW-0472">Membrane</keyword>
<evidence type="ECO:0000256" key="14">
    <source>
        <dbReference type="ARBA" id="ARBA00023125"/>
    </source>
</evidence>
<evidence type="ECO:0000256" key="19">
    <source>
        <dbReference type="SAM" id="MobiDB-lite"/>
    </source>
</evidence>
<evidence type="ECO:0000256" key="4">
    <source>
        <dbReference type="ARBA" id="ARBA00004556"/>
    </source>
</evidence>
<evidence type="ECO:0000256" key="16">
    <source>
        <dbReference type="ARBA" id="ARBA00023242"/>
    </source>
</evidence>
<dbReference type="GO" id="GO:1905477">
    <property type="term" value="P:positive regulation of protein localization to membrane"/>
    <property type="evidence" value="ECO:0007669"/>
    <property type="project" value="UniProtKB-ARBA"/>
</dbReference>
<dbReference type="PANTHER" id="PTHR10372">
    <property type="entry name" value="PLAKOPHILLIN-RELATED"/>
    <property type="match status" value="1"/>
</dbReference>
<feature type="compositionally biased region" description="Low complexity" evidence="19">
    <location>
        <begin position="55"/>
        <end position="66"/>
    </location>
</feature>
<evidence type="ECO:0000256" key="1">
    <source>
        <dbReference type="ARBA" id="ARBA00004123"/>
    </source>
</evidence>
<accession>A0A8B9PYU6</accession>
<dbReference type="Pfam" id="PF00514">
    <property type="entry name" value="Arm"/>
    <property type="match status" value="3"/>
</dbReference>
<evidence type="ECO:0000256" key="13">
    <source>
        <dbReference type="ARBA" id="ARBA00022949"/>
    </source>
</evidence>
<keyword evidence="8" id="KW-0963">Cytoplasm</keyword>
<dbReference type="GO" id="GO:0010494">
    <property type="term" value="C:cytoplasmic stress granule"/>
    <property type="evidence" value="ECO:0007669"/>
    <property type="project" value="UniProtKB-SubCell"/>
</dbReference>
<dbReference type="GO" id="GO:0005634">
    <property type="term" value="C:nucleus"/>
    <property type="evidence" value="ECO:0007669"/>
    <property type="project" value="UniProtKB-SubCell"/>
</dbReference>
<feature type="region of interest" description="Disordered" evidence="19">
    <location>
        <begin position="47"/>
        <end position="66"/>
    </location>
</feature>
<dbReference type="PROSITE" id="PS50176">
    <property type="entry name" value="ARM_REPEAT"/>
    <property type="match status" value="3"/>
</dbReference>
<keyword evidence="13" id="KW-0965">Cell junction</keyword>
<keyword evidence="10" id="KW-0677">Repeat</keyword>
<protein>
    <recommendedName>
        <fullName evidence="17">Plakophilin-1</fullName>
    </recommendedName>
</protein>
<dbReference type="InterPro" id="IPR011989">
    <property type="entry name" value="ARM-like"/>
</dbReference>
<dbReference type="GO" id="GO:0045785">
    <property type="term" value="P:positive regulation of cell adhesion"/>
    <property type="evidence" value="ECO:0007669"/>
    <property type="project" value="UniProtKB-ARBA"/>
</dbReference>
<reference evidence="20" key="1">
    <citation type="submission" date="2025-08" db="UniProtKB">
        <authorList>
            <consortium name="Ensembl"/>
        </authorList>
    </citation>
    <scope>IDENTIFICATION</scope>
</reference>